<sequence length="787" mass="87813">MLEVNPPSLQFDDVAVNDVPCYRQLRIRNMETYPVVVQLSASSQFVKFQLENQNFTALTSPETVDFSAVYNELFDTIDLLDHVQLNVGEEKELIVMFQANPNGFTHIVVQSKPTVFTGSLQLTCASAVPGNTLFVSEGLGGVSLSKWSDTKTPTTPSVVKSESVAISFKATIFLSFLQVSTAELQATMSLNKTQVMEFTVTNLSCRPLSFVIRNQAILNKGMILELYETERFEEPKMGHRLVLDSQSSMKFSLMARTASSISSLTASQFRTVLQCDNLLDSRNTTLIYVNVHVVGESQGDLITISDSSVNFGEVYRGTTTTAEMNIMNIEGREEIIIRLDPASVQKIEGDIFLLKDDVTVDEIAIPPQKGVKTMKLGYKPAHDSEHKGSTKTKFELEFLASIANGGRQQRIVVRCSAALFTSTIMASQININFGDCQVGQSKRTTFSIENQSPLPGNFIIQLRSKIISIEGIGPKQNTLLEREIKEEFAIAPLSSLQISLKITPQRVNPMYRKQLTIINTVNPNEERIIINIEANNMPPTEAKLHNELYVWESVLQGNEKNEEALCAIVNVPLLIPYVVRSKVDYPLTLQVKTTSREIVSFFSKDNRRSEQLDKCTAELRRACSFDEAEDPSRFSSIITEKVEELRKQLVILLGEGETFARNFTVGALSSVRVYALILRTAFTNEIITKEDGLSISISTVDVPRFVRLSYRLCATYFDLLGQKTKNFGEVNIGIKKATKLSIVNRCRSTLYICISKSRSVTAGHIRIEGSDKQKHLSCHKTVCDKGD</sequence>
<dbReference type="EMBL" id="ATMH01008388">
    <property type="protein sequence ID" value="EPY22009.1"/>
    <property type="molecule type" value="Genomic_DNA"/>
</dbReference>
<comment type="caution">
    <text evidence="1">The sequence shown here is derived from an EMBL/GenBank/DDBJ whole genome shotgun (WGS) entry which is preliminary data.</text>
</comment>
<evidence type="ECO:0000313" key="2">
    <source>
        <dbReference type="Proteomes" id="UP000015354"/>
    </source>
</evidence>
<dbReference type="AlphaFoldDB" id="S9TZH6"/>
<reference evidence="1 2" key="1">
    <citation type="journal article" date="2013" name="PLoS ONE">
        <title>Predicting the Proteins of Angomonas deanei, Strigomonas culicis and Their Respective Endosymbionts Reveals New Aspects of the Trypanosomatidae Family.</title>
        <authorList>
            <person name="Motta M.C."/>
            <person name="Martins A.C."/>
            <person name="de Souza S.S."/>
            <person name="Catta-Preta C.M."/>
            <person name="Silva R."/>
            <person name="Klein C.C."/>
            <person name="de Almeida L.G."/>
            <person name="de Lima Cunha O."/>
            <person name="Ciapina L.P."/>
            <person name="Brocchi M."/>
            <person name="Colabardini A.C."/>
            <person name="de Araujo Lima B."/>
            <person name="Machado C.R."/>
            <person name="de Almeida Soares C.M."/>
            <person name="Probst C.M."/>
            <person name="de Menezes C.B."/>
            <person name="Thompson C.E."/>
            <person name="Bartholomeu D.C."/>
            <person name="Gradia D.F."/>
            <person name="Pavoni D.P."/>
            <person name="Grisard E.C."/>
            <person name="Fantinatti-Garboggini F."/>
            <person name="Marchini F.K."/>
            <person name="Rodrigues-Luiz G.F."/>
            <person name="Wagner G."/>
            <person name="Goldman G.H."/>
            <person name="Fietto J.L."/>
            <person name="Elias M.C."/>
            <person name="Goldman M.H."/>
            <person name="Sagot M.F."/>
            <person name="Pereira M."/>
            <person name="Stoco P.H."/>
            <person name="de Mendonca-Neto R.P."/>
            <person name="Teixeira S.M."/>
            <person name="Maciel T.E."/>
            <person name="de Oliveira Mendes T.A."/>
            <person name="Urmenyi T.P."/>
            <person name="de Souza W."/>
            <person name="Schenkman S."/>
            <person name="de Vasconcelos A.T."/>
        </authorList>
    </citation>
    <scope>NUCLEOTIDE SEQUENCE [LARGE SCALE GENOMIC DNA]</scope>
</reference>
<evidence type="ECO:0000313" key="1">
    <source>
        <dbReference type="EMBL" id="EPY22009.1"/>
    </source>
</evidence>
<organism evidence="1 2">
    <name type="scientific">Strigomonas culicis</name>
    <dbReference type="NCBI Taxonomy" id="28005"/>
    <lineage>
        <taxon>Eukaryota</taxon>
        <taxon>Discoba</taxon>
        <taxon>Euglenozoa</taxon>
        <taxon>Kinetoplastea</taxon>
        <taxon>Metakinetoplastina</taxon>
        <taxon>Trypanosomatida</taxon>
        <taxon>Trypanosomatidae</taxon>
        <taxon>Strigomonadinae</taxon>
        <taxon>Strigomonas</taxon>
    </lineage>
</organism>
<keyword evidence="2" id="KW-1185">Reference proteome</keyword>
<dbReference type="Proteomes" id="UP000015354">
    <property type="component" value="Unassembled WGS sequence"/>
</dbReference>
<dbReference type="PANTHER" id="PTHR39211:SF1">
    <property type="entry name" value="ABNORMAL SPINDLE-LIKE MICROCEPHALY-ASSOCIATED PROTEIN ASH DOMAIN-CONTAINING PROTEIN"/>
    <property type="match status" value="1"/>
</dbReference>
<accession>S9TZH6</accession>
<proteinExistence type="predicted"/>
<name>S9TZH6_9TRYP</name>
<dbReference type="Gene3D" id="2.60.40.10">
    <property type="entry name" value="Immunoglobulins"/>
    <property type="match status" value="1"/>
</dbReference>
<dbReference type="InterPro" id="IPR013783">
    <property type="entry name" value="Ig-like_fold"/>
</dbReference>
<gene>
    <name evidence="1" type="ORF">STCU_08388</name>
</gene>
<protein>
    <submittedName>
        <fullName evidence="1">Uncharacterized protein</fullName>
    </submittedName>
</protein>
<dbReference type="OrthoDB" id="252265at2759"/>
<dbReference type="PANTHER" id="PTHR39211">
    <property type="entry name" value="CHROMOSOME 7, WHOLE GENOME SHOTGUN SEQUENCE"/>
    <property type="match status" value="1"/>
</dbReference>